<protein>
    <submittedName>
        <fullName evidence="1">Uncharacterized protein</fullName>
    </submittedName>
</protein>
<dbReference type="AlphaFoldDB" id="A0A0K2TUZ6"/>
<evidence type="ECO:0000313" key="1">
    <source>
        <dbReference type="EMBL" id="CDW29216.1"/>
    </source>
</evidence>
<proteinExistence type="predicted"/>
<accession>A0A0K2TUZ6</accession>
<organism evidence="1">
    <name type="scientific">Lepeophtheirus salmonis</name>
    <name type="common">Salmon louse</name>
    <name type="synonym">Caligus salmonis</name>
    <dbReference type="NCBI Taxonomy" id="72036"/>
    <lineage>
        <taxon>Eukaryota</taxon>
        <taxon>Metazoa</taxon>
        <taxon>Ecdysozoa</taxon>
        <taxon>Arthropoda</taxon>
        <taxon>Crustacea</taxon>
        <taxon>Multicrustacea</taxon>
        <taxon>Hexanauplia</taxon>
        <taxon>Copepoda</taxon>
        <taxon>Siphonostomatoida</taxon>
        <taxon>Caligidae</taxon>
        <taxon>Lepeophtheirus</taxon>
    </lineage>
</organism>
<reference evidence="1" key="1">
    <citation type="submission" date="2014-05" db="EMBL/GenBank/DDBJ databases">
        <authorList>
            <person name="Chronopoulou M."/>
        </authorList>
    </citation>
    <scope>NUCLEOTIDE SEQUENCE</scope>
    <source>
        <tissue evidence="1">Whole organism</tissue>
    </source>
</reference>
<name>A0A0K2TUZ6_LEPSM</name>
<dbReference type="EMBL" id="HACA01011855">
    <property type="protein sequence ID" value="CDW29216.1"/>
    <property type="molecule type" value="Transcribed_RNA"/>
</dbReference>
<sequence length="71" mass="7818">GSSPCRECKFQAPTPASLSYNNSIIKDGCEASTLIELLSLIKLQEEPFVLKNVCEVSNRNYGIGYFRSSSI</sequence>
<feature type="non-terminal residue" evidence="1">
    <location>
        <position position="1"/>
    </location>
</feature>